<gene>
    <name evidence="1" type="ORF">S01H4_59058</name>
</gene>
<name>X1CER4_9ZZZZ</name>
<organism evidence="1">
    <name type="scientific">marine sediment metagenome</name>
    <dbReference type="NCBI Taxonomy" id="412755"/>
    <lineage>
        <taxon>unclassified sequences</taxon>
        <taxon>metagenomes</taxon>
        <taxon>ecological metagenomes</taxon>
    </lineage>
</organism>
<dbReference type="AlphaFoldDB" id="X1CER4"/>
<evidence type="ECO:0000313" key="1">
    <source>
        <dbReference type="EMBL" id="GAH06137.1"/>
    </source>
</evidence>
<accession>X1CER4</accession>
<reference evidence="1" key="1">
    <citation type="journal article" date="2014" name="Front. Microbiol.">
        <title>High frequency of phylogenetically diverse reductive dehalogenase-homologous genes in deep subseafloor sedimentary metagenomes.</title>
        <authorList>
            <person name="Kawai M."/>
            <person name="Futagami T."/>
            <person name="Toyoda A."/>
            <person name="Takaki Y."/>
            <person name="Nishi S."/>
            <person name="Hori S."/>
            <person name="Arai W."/>
            <person name="Tsubouchi T."/>
            <person name="Morono Y."/>
            <person name="Uchiyama I."/>
            <person name="Ito T."/>
            <person name="Fujiyama A."/>
            <person name="Inagaki F."/>
            <person name="Takami H."/>
        </authorList>
    </citation>
    <scope>NUCLEOTIDE SEQUENCE</scope>
    <source>
        <strain evidence="1">Expedition CK06-06</strain>
    </source>
</reference>
<feature type="non-terminal residue" evidence="1">
    <location>
        <position position="93"/>
    </location>
</feature>
<protein>
    <submittedName>
        <fullName evidence="1">Uncharacterized protein</fullName>
    </submittedName>
</protein>
<sequence>MKAIIYCEESQAVTIALRNKNIEAYSCDLKNCSGGFPEWHIKDNALNNLTGYNFAGAHPVCKYLTNSGVGWLARVKPTKGYDWSDKYKIYINW</sequence>
<comment type="caution">
    <text evidence="1">The sequence shown here is derived from an EMBL/GenBank/DDBJ whole genome shotgun (WGS) entry which is preliminary data.</text>
</comment>
<proteinExistence type="predicted"/>
<dbReference type="EMBL" id="BART01034577">
    <property type="protein sequence ID" value="GAH06137.1"/>
    <property type="molecule type" value="Genomic_DNA"/>
</dbReference>